<dbReference type="Gene3D" id="3.40.930.10">
    <property type="entry name" value="Mannitol-specific EII, Chain A"/>
    <property type="match status" value="1"/>
</dbReference>
<feature type="domain" description="PTS EIIA type-2" evidence="1">
    <location>
        <begin position="16"/>
        <end position="160"/>
    </location>
</feature>
<gene>
    <name evidence="2" type="ORF">Cflav_PD0708</name>
</gene>
<name>B9XR60_PEDPL</name>
<dbReference type="AlphaFoldDB" id="B9XR60"/>
<sequence>MRHSFLDKVTGPTLADFTSEGLIVPDLKARDMAGVILELSNAFQKHDPVWNAQRLNQAALGREEQMSTAMNFLTAFPHVRSKDCPKMQFALGRASEPMEWGRPGSLKVQFVFLNAIPATEALGYLKLLSGASKLGKEAALLEQFKAAATARELYQLLQKITIRKHAHSVTG</sequence>
<dbReference type="PROSITE" id="PS51094">
    <property type="entry name" value="PTS_EIIA_TYPE_2"/>
    <property type="match status" value="1"/>
</dbReference>
<dbReference type="PANTHER" id="PTHR47738">
    <property type="entry name" value="PTS SYSTEM FRUCTOSE-LIKE EIIA COMPONENT-RELATED"/>
    <property type="match status" value="1"/>
</dbReference>
<reference evidence="2 3" key="1">
    <citation type="journal article" date="2011" name="J. Bacteriol.">
        <title>Genome sequence of 'Pedosphaera parvula' Ellin514, an aerobic Verrucomicrobial isolate from pasture soil.</title>
        <authorList>
            <person name="Kant R."/>
            <person name="van Passel M.W."/>
            <person name="Sangwan P."/>
            <person name="Palva A."/>
            <person name="Lucas S."/>
            <person name="Copeland A."/>
            <person name="Lapidus A."/>
            <person name="Glavina Del Rio T."/>
            <person name="Dalin E."/>
            <person name="Tice H."/>
            <person name="Bruce D."/>
            <person name="Goodwin L."/>
            <person name="Pitluck S."/>
            <person name="Chertkov O."/>
            <person name="Larimer F.W."/>
            <person name="Land M.L."/>
            <person name="Hauser L."/>
            <person name="Brettin T.S."/>
            <person name="Detter J.C."/>
            <person name="Han S."/>
            <person name="de Vos W.M."/>
            <person name="Janssen P.H."/>
            <person name="Smidt H."/>
        </authorList>
    </citation>
    <scope>NUCLEOTIDE SEQUENCE [LARGE SCALE GENOMIC DNA]</scope>
    <source>
        <strain evidence="2 3">Ellin514</strain>
    </source>
</reference>
<accession>B9XR60</accession>
<comment type="caution">
    <text evidence="2">The sequence shown here is derived from an EMBL/GenBank/DDBJ whole genome shotgun (WGS) entry which is preliminary data.</text>
</comment>
<organism evidence="2 3">
    <name type="scientific">Pedosphaera parvula (strain Ellin514)</name>
    <dbReference type="NCBI Taxonomy" id="320771"/>
    <lineage>
        <taxon>Bacteria</taxon>
        <taxon>Pseudomonadati</taxon>
        <taxon>Verrucomicrobiota</taxon>
        <taxon>Pedosphaerae</taxon>
        <taxon>Pedosphaerales</taxon>
        <taxon>Pedosphaeraceae</taxon>
        <taxon>Pedosphaera</taxon>
    </lineage>
</organism>
<dbReference type="InterPro" id="IPR051541">
    <property type="entry name" value="PTS_SugarTrans_NitroReg"/>
</dbReference>
<evidence type="ECO:0000259" key="1">
    <source>
        <dbReference type="PROSITE" id="PS51094"/>
    </source>
</evidence>
<dbReference type="SUPFAM" id="SSF55804">
    <property type="entry name" value="Phoshotransferase/anion transport protein"/>
    <property type="match status" value="1"/>
</dbReference>
<dbReference type="STRING" id="320771.Cflav_PD0708"/>
<protein>
    <submittedName>
        <fullName evidence="2">Putative PTS IIA-like nitrogen-regulatory protein PtsN</fullName>
    </submittedName>
</protein>
<dbReference type="InterPro" id="IPR016152">
    <property type="entry name" value="PTrfase/Anion_transptr"/>
</dbReference>
<proteinExistence type="predicted"/>
<evidence type="ECO:0000313" key="3">
    <source>
        <dbReference type="Proteomes" id="UP000003688"/>
    </source>
</evidence>
<dbReference type="EMBL" id="ABOX02000060">
    <property type="protein sequence ID" value="EEF57673.1"/>
    <property type="molecule type" value="Genomic_DNA"/>
</dbReference>
<dbReference type="Proteomes" id="UP000003688">
    <property type="component" value="Unassembled WGS sequence"/>
</dbReference>
<dbReference type="RefSeq" id="WP_007418295.1">
    <property type="nucleotide sequence ID" value="NZ_ABOX02000060.1"/>
</dbReference>
<dbReference type="InterPro" id="IPR002178">
    <property type="entry name" value="PTS_EIIA_type-2_dom"/>
</dbReference>
<keyword evidence="3" id="KW-1185">Reference proteome</keyword>
<evidence type="ECO:0000313" key="2">
    <source>
        <dbReference type="EMBL" id="EEF57673.1"/>
    </source>
</evidence>
<dbReference type="Pfam" id="PF00359">
    <property type="entry name" value="PTS_EIIA_2"/>
    <property type="match status" value="1"/>
</dbReference>